<keyword evidence="1" id="KW-0418">Kinase</keyword>
<dbReference type="SUPFAM" id="SSF52540">
    <property type="entry name" value="P-loop containing nucleoside triphosphate hydrolases"/>
    <property type="match status" value="1"/>
</dbReference>
<name>A0A9D9HU14_9BACT</name>
<dbReference type="InterPro" id="IPR027417">
    <property type="entry name" value="P-loop_NTPase"/>
</dbReference>
<comment type="caution">
    <text evidence="1">The sequence shown here is derived from an EMBL/GenBank/DDBJ whole genome shotgun (WGS) entry which is preliminary data.</text>
</comment>
<organism evidence="1 2">
    <name type="scientific">Candidatus Gallipaludibacter merdavium</name>
    <dbReference type="NCBI Taxonomy" id="2840839"/>
    <lineage>
        <taxon>Bacteria</taxon>
        <taxon>Pseudomonadati</taxon>
        <taxon>Bacteroidota</taxon>
        <taxon>Bacteroidia</taxon>
        <taxon>Bacteroidales</taxon>
        <taxon>Candidatus Gallipaludibacter</taxon>
    </lineage>
</organism>
<dbReference type="AlphaFoldDB" id="A0A9D9HU14"/>
<proteinExistence type="predicted"/>
<dbReference type="Pfam" id="PF13189">
    <property type="entry name" value="Cytidylate_kin2"/>
    <property type="match status" value="1"/>
</dbReference>
<accession>A0A9D9HU14</accession>
<keyword evidence="1" id="KW-0808">Transferase</keyword>
<dbReference type="GO" id="GO:0016301">
    <property type="term" value="F:kinase activity"/>
    <property type="evidence" value="ECO:0007669"/>
    <property type="project" value="UniProtKB-KW"/>
</dbReference>
<dbReference type="Proteomes" id="UP000823641">
    <property type="component" value="Unassembled WGS sequence"/>
</dbReference>
<protein>
    <submittedName>
        <fullName evidence="1">Cytidylate kinase-like family protein</fullName>
    </submittedName>
</protein>
<dbReference type="EMBL" id="JADIMG010000079">
    <property type="protein sequence ID" value="MBO8460274.1"/>
    <property type="molecule type" value="Genomic_DNA"/>
</dbReference>
<dbReference type="Gene3D" id="3.40.50.300">
    <property type="entry name" value="P-loop containing nucleotide triphosphate hydrolases"/>
    <property type="match status" value="1"/>
</dbReference>
<evidence type="ECO:0000313" key="2">
    <source>
        <dbReference type="Proteomes" id="UP000823641"/>
    </source>
</evidence>
<reference evidence="1" key="2">
    <citation type="journal article" date="2021" name="PeerJ">
        <title>Extensive microbial diversity within the chicken gut microbiome revealed by metagenomics and culture.</title>
        <authorList>
            <person name="Gilroy R."/>
            <person name="Ravi A."/>
            <person name="Getino M."/>
            <person name="Pursley I."/>
            <person name="Horton D.L."/>
            <person name="Alikhan N.F."/>
            <person name="Baker D."/>
            <person name="Gharbi K."/>
            <person name="Hall N."/>
            <person name="Watson M."/>
            <person name="Adriaenssens E.M."/>
            <person name="Foster-Nyarko E."/>
            <person name="Jarju S."/>
            <person name="Secka A."/>
            <person name="Antonio M."/>
            <person name="Oren A."/>
            <person name="Chaudhuri R.R."/>
            <person name="La Ragione R."/>
            <person name="Hildebrand F."/>
            <person name="Pallen M.J."/>
        </authorList>
    </citation>
    <scope>NUCLEOTIDE SEQUENCE</scope>
    <source>
        <strain evidence="1">G3-3990</strain>
    </source>
</reference>
<gene>
    <name evidence="1" type="ORF">IAA73_08085</name>
</gene>
<reference evidence="1" key="1">
    <citation type="submission" date="2020-10" db="EMBL/GenBank/DDBJ databases">
        <authorList>
            <person name="Gilroy R."/>
        </authorList>
    </citation>
    <scope>NUCLEOTIDE SEQUENCE</scope>
    <source>
        <strain evidence="1">G3-3990</strain>
    </source>
</reference>
<evidence type="ECO:0000313" key="1">
    <source>
        <dbReference type="EMBL" id="MBO8460274.1"/>
    </source>
</evidence>
<sequence length="199" mass="23030">MILNIGRQLGSGGREIAKRLAQELNMKYFDKEILLLAAKDSGICEEMFERVDECAEKSGGFWGLHVPWNSYLPFVSGLTNDTLFQIQSDVIRREAEKHDCVFVGRCADYILRERQDCLNVFVMANMHDRIARIMQHYDFDEKQSEERMKKSDKERAAYYDFYTDKSWGVASSYDLCLNTSVCGIEGAVKTIKDFLVYKK</sequence>